<keyword evidence="2" id="KW-0521">NADP</keyword>
<comment type="similarity">
    <text evidence="1">Belongs to the short-chain dehydrogenases/reductases (SDR) family.</text>
</comment>
<dbReference type="PANTHER" id="PTHR43008">
    <property type="entry name" value="BENZIL REDUCTASE"/>
    <property type="match status" value="1"/>
</dbReference>
<name>A0A9W6WEJ3_CANBO</name>
<keyword evidence="5" id="KW-1185">Reference proteome</keyword>
<dbReference type="CDD" id="cd05352">
    <property type="entry name" value="MDH-like_SDR_c"/>
    <property type="match status" value="1"/>
</dbReference>
<sequence length="284" mass="30902">MSQEKFVSHVSHVGDLPIADPVIADNVLDLFSLKGKVASVTGSSMGIGQAVAEAYAQAGADVAIWYNSTPSDAQAKILSAKYGVKCKAYKCQISDFKQVRETIEQIEKDFGKIDIFVANAGVAWDSGAITSDLSDEESYKEWRRIWDLDVDAVYFCSKILGEIFKRQGYGSYIITASISAHIVNVPQFQTPYNAAKAAVKHFAKSLAIEWAGFARVNTVSPGYINTEMVRKLPSHLKGKWYSLVPMGRLGLPKELVGAYLFLASDASTYATGTDIIIDGGYTSV</sequence>
<dbReference type="PRINTS" id="PR00080">
    <property type="entry name" value="SDRFAMILY"/>
</dbReference>
<dbReference type="PRINTS" id="PR00081">
    <property type="entry name" value="GDHRDH"/>
</dbReference>
<dbReference type="AlphaFoldDB" id="A0A9W6WEJ3"/>
<dbReference type="EMBL" id="BSXN01000096">
    <property type="protein sequence ID" value="GME67084.1"/>
    <property type="molecule type" value="Genomic_DNA"/>
</dbReference>
<dbReference type="PANTHER" id="PTHR43008:SF13">
    <property type="entry name" value="L-XYLULOSE REDUCTASE-RELATED"/>
    <property type="match status" value="1"/>
</dbReference>
<dbReference type="GO" id="GO:0044281">
    <property type="term" value="P:small molecule metabolic process"/>
    <property type="evidence" value="ECO:0007669"/>
    <property type="project" value="UniProtKB-ARBA"/>
</dbReference>
<dbReference type="PROSITE" id="PS00061">
    <property type="entry name" value="ADH_SHORT"/>
    <property type="match status" value="1"/>
</dbReference>
<dbReference type="Pfam" id="PF13561">
    <property type="entry name" value="adh_short_C2"/>
    <property type="match status" value="1"/>
</dbReference>
<dbReference type="GO" id="GO:0005975">
    <property type="term" value="P:carbohydrate metabolic process"/>
    <property type="evidence" value="ECO:0007669"/>
    <property type="project" value="UniProtKB-ARBA"/>
</dbReference>
<dbReference type="InterPro" id="IPR036291">
    <property type="entry name" value="NAD(P)-bd_dom_sf"/>
</dbReference>
<dbReference type="InterPro" id="IPR020904">
    <property type="entry name" value="Sc_DH/Rdtase_CS"/>
</dbReference>
<evidence type="ECO:0000313" key="4">
    <source>
        <dbReference type="EMBL" id="GME67084.1"/>
    </source>
</evidence>
<evidence type="ECO:0000256" key="1">
    <source>
        <dbReference type="ARBA" id="ARBA00006484"/>
    </source>
</evidence>
<keyword evidence="3" id="KW-0560">Oxidoreductase</keyword>
<dbReference type="InterPro" id="IPR002347">
    <property type="entry name" value="SDR_fam"/>
</dbReference>
<comment type="caution">
    <text evidence="4">The sequence shown here is derived from an EMBL/GenBank/DDBJ whole genome shotgun (WGS) entry which is preliminary data.</text>
</comment>
<dbReference type="GO" id="GO:0050085">
    <property type="term" value="F:mannitol 2-dehydrogenase (NADP+) activity"/>
    <property type="evidence" value="ECO:0007669"/>
    <property type="project" value="UniProtKB-ARBA"/>
</dbReference>
<gene>
    <name evidence="4" type="ORF">Cboi02_000051600</name>
</gene>
<accession>A0A9W6WEJ3</accession>
<dbReference type="GO" id="GO:0050664">
    <property type="term" value="F:oxidoreductase activity, acting on NAD(P)H, oxygen as acceptor"/>
    <property type="evidence" value="ECO:0007669"/>
    <property type="project" value="TreeGrafter"/>
</dbReference>
<organism evidence="4 5">
    <name type="scientific">Candida boidinii</name>
    <name type="common">Yeast</name>
    <dbReference type="NCBI Taxonomy" id="5477"/>
    <lineage>
        <taxon>Eukaryota</taxon>
        <taxon>Fungi</taxon>
        <taxon>Dikarya</taxon>
        <taxon>Ascomycota</taxon>
        <taxon>Saccharomycotina</taxon>
        <taxon>Pichiomycetes</taxon>
        <taxon>Pichiales</taxon>
        <taxon>Pichiaceae</taxon>
        <taxon>Ogataea</taxon>
        <taxon>Ogataea/Candida clade</taxon>
    </lineage>
</organism>
<evidence type="ECO:0000256" key="2">
    <source>
        <dbReference type="ARBA" id="ARBA00022857"/>
    </source>
</evidence>
<evidence type="ECO:0000256" key="3">
    <source>
        <dbReference type="ARBA" id="ARBA00023002"/>
    </source>
</evidence>
<reference evidence="4" key="1">
    <citation type="submission" date="2023-04" db="EMBL/GenBank/DDBJ databases">
        <title>Candida boidinii NBRC 10035.</title>
        <authorList>
            <person name="Ichikawa N."/>
            <person name="Sato H."/>
            <person name="Tonouchi N."/>
        </authorList>
    </citation>
    <scope>NUCLEOTIDE SEQUENCE</scope>
    <source>
        <strain evidence="4">NBRC 10035</strain>
    </source>
</reference>
<dbReference type="SUPFAM" id="SSF51735">
    <property type="entry name" value="NAD(P)-binding Rossmann-fold domains"/>
    <property type="match status" value="1"/>
</dbReference>
<dbReference type="Gene3D" id="3.40.50.720">
    <property type="entry name" value="NAD(P)-binding Rossmann-like Domain"/>
    <property type="match status" value="1"/>
</dbReference>
<dbReference type="Proteomes" id="UP001165120">
    <property type="component" value="Unassembled WGS sequence"/>
</dbReference>
<proteinExistence type="inferred from homology"/>
<protein>
    <submittedName>
        <fullName evidence="4">Unnamed protein product</fullName>
    </submittedName>
</protein>
<evidence type="ECO:0000313" key="5">
    <source>
        <dbReference type="Proteomes" id="UP001165120"/>
    </source>
</evidence>
<dbReference type="FunFam" id="3.40.50.720:FF:000090">
    <property type="entry name" value="NADP-dependent mannitol dehydrogenase"/>
    <property type="match status" value="1"/>
</dbReference>